<proteinExistence type="predicted"/>
<sequence length="152" mass="17534">KGLIKVKARWRANGSQTSNLFSVANTDKGFFIHSDILNKKLTVYELTVLIYLCSRKNNKNKCYVSQKEIAKACGMSVREVSIIICRLRKKGLINTRMQFNLNNRGNYVLEYTVCICNETEIRKELNNELIVIDDINIDMRDDINIGIIKSIR</sequence>
<gene>
    <name evidence="1" type="ORF">LKE05_14010</name>
</gene>
<dbReference type="Gene3D" id="1.10.10.10">
    <property type="entry name" value="Winged helix-like DNA-binding domain superfamily/Winged helix DNA-binding domain"/>
    <property type="match status" value="1"/>
</dbReference>
<dbReference type="Proteomes" id="UP001198242">
    <property type="component" value="Unassembled WGS sequence"/>
</dbReference>
<dbReference type="RefSeq" id="WP_308457250.1">
    <property type="nucleotide sequence ID" value="NZ_JAJEQM010000044.1"/>
</dbReference>
<protein>
    <submittedName>
        <fullName evidence="1">Helix-turn-helix domain-containing protein</fullName>
    </submittedName>
</protein>
<accession>A0AAE3E0V0</accession>
<evidence type="ECO:0000313" key="1">
    <source>
        <dbReference type="EMBL" id="MCC2211895.1"/>
    </source>
</evidence>
<keyword evidence="2" id="KW-1185">Reference proteome</keyword>
<dbReference type="SUPFAM" id="SSF46785">
    <property type="entry name" value="Winged helix' DNA-binding domain"/>
    <property type="match status" value="1"/>
</dbReference>
<organism evidence="1 2">
    <name type="scientific">Hominilimicola fabiformis</name>
    <dbReference type="NCBI Taxonomy" id="2885356"/>
    <lineage>
        <taxon>Bacteria</taxon>
        <taxon>Bacillati</taxon>
        <taxon>Bacillota</taxon>
        <taxon>Clostridia</taxon>
        <taxon>Eubacteriales</taxon>
        <taxon>Oscillospiraceae</taxon>
        <taxon>Hominilimicola</taxon>
    </lineage>
</organism>
<evidence type="ECO:0000313" key="2">
    <source>
        <dbReference type="Proteomes" id="UP001198242"/>
    </source>
</evidence>
<dbReference type="Pfam" id="PF13730">
    <property type="entry name" value="HTH_36"/>
    <property type="match status" value="1"/>
</dbReference>
<dbReference type="EMBL" id="JAJEQM010000044">
    <property type="protein sequence ID" value="MCC2211895.1"/>
    <property type="molecule type" value="Genomic_DNA"/>
</dbReference>
<feature type="non-terminal residue" evidence="1">
    <location>
        <position position="1"/>
    </location>
</feature>
<comment type="caution">
    <text evidence="1">The sequence shown here is derived from an EMBL/GenBank/DDBJ whole genome shotgun (WGS) entry which is preliminary data.</text>
</comment>
<dbReference type="AlphaFoldDB" id="A0AAE3E0V0"/>
<dbReference type="InterPro" id="IPR036388">
    <property type="entry name" value="WH-like_DNA-bd_sf"/>
</dbReference>
<reference evidence="1 2" key="1">
    <citation type="submission" date="2021-10" db="EMBL/GenBank/DDBJ databases">
        <title>Anaerobic single-cell dispensing facilitates the cultivation of human gut bacteria.</title>
        <authorList>
            <person name="Afrizal A."/>
        </authorList>
    </citation>
    <scope>NUCLEOTIDE SEQUENCE [LARGE SCALE GENOMIC DNA]</scope>
    <source>
        <strain evidence="1 2">CLA-AA-H232</strain>
    </source>
</reference>
<name>A0AAE3E0V0_9FIRM</name>
<dbReference type="InterPro" id="IPR036390">
    <property type="entry name" value="WH_DNA-bd_sf"/>
</dbReference>